<dbReference type="Proteomes" id="UP001165060">
    <property type="component" value="Unassembled WGS sequence"/>
</dbReference>
<feature type="domain" description="S1 motif" evidence="5">
    <location>
        <begin position="81"/>
        <end position="163"/>
    </location>
</feature>
<dbReference type="SUPFAM" id="SSF50249">
    <property type="entry name" value="Nucleic acid-binding proteins"/>
    <property type="match status" value="1"/>
</dbReference>
<dbReference type="SUPFAM" id="SSF88798">
    <property type="entry name" value="N-terminal, heterodimerisation domain of RBP7 (RpoE)"/>
    <property type="match status" value="1"/>
</dbReference>
<proteinExistence type="inferred from homology"/>
<dbReference type="Pfam" id="PF03876">
    <property type="entry name" value="SHS2_Rpb7-N"/>
    <property type="match status" value="1"/>
</dbReference>
<comment type="similarity">
    <text evidence="2">Belongs to the eukaryotic RPB7/RPC8 RNA polymerase subunit family.</text>
</comment>
<name>A0ABQ6M8D6_9STRA</name>
<evidence type="ECO:0000256" key="1">
    <source>
        <dbReference type="ARBA" id="ARBA00004123"/>
    </source>
</evidence>
<dbReference type="InterPro" id="IPR036898">
    <property type="entry name" value="RNA_pol_Rpb7-like_N_sf"/>
</dbReference>
<dbReference type="Gene3D" id="3.30.1490.120">
    <property type="entry name" value="RNA polymerase Rpb7-like, N-terminal domain"/>
    <property type="match status" value="1"/>
</dbReference>
<keyword evidence="4" id="KW-0804">Transcription</keyword>
<dbReference type="InterPro" id="IPR045113">
    <property type="entry name" value="Rpb7-like"/>
</dbReference>
<dbReference type="PANTHER" id="PTHR12709">
    <property type="entry name" value="DNA-DIRECTED RNA POLYMERASE II, III"/>
    <property type="match status" value="1"/>
</dbReference>
<dbReference type="InterPro" id="IPR005576">
    <property type="entry name" value="Rpb7-like_N"/>
</dbReference>
<evidence type="ECO:0000256" key="2">
    <source>
        <dbReference type="ARBA" id="ARBA00009307"/>
    </source>
</evidence>
<comment type="caution">
    <text evidence="7">The sequence shown here is derived from an EMBL/GenBank/DDBJ whole genome shotgun (WGS) entry which is preliminary data.</text>
</comment>
<evidence type="ECO:0000256" key="4">
    <source>
        <dbReference type="ARBA" id="ARBA00023163"/>
    </source>
</evidence>
<dbReference type="Gene3D" id="2.40.50.140">
    <property type="entry name" value="Nucleic acid-binding proteins"/>
    <property type="match status" value="1"/>
</dbReference>
<gene>
    <name evidence="7" type="ORF">TeGR_g1811</name>
</gene>
<dbReference type="Pfam" id="PF00575">
    <property type="entry name" value="S1"/>
    <property type="match status" value="1"/>
</dbReference>
<evidence type="ECO:0000259" key="5">
    <source>
        <dbReference type="Pfam" id="PF00575"/>
    </source>
</evidence>
<sequence length="187" mass="20159">MFYVTTLTHSVVLPPRYFGSTLHATITRLVRESVEGKALAHYGYVVSVLHVPQEKMKGGVIEYDSGDVVFAVEYEALLFRPFKNEVLDAVVTDVNSMGFFAFVGPLRVFVSSHLFPPDLNGSAGGEGGFNGTSWVSDDGEVHIRQDCGVRLKIIGTTVEQGTISAVGCINQDFLGLVDNGDTDVAVA</sequence>
<keyword evidence="8" id="KW-1185">Reference proteome</keyword>
<dbReference type="PANTHER" id="PTHR12709:SF4">
    <property type="entry name" value="DNA-DIRECTED RNA POLYMERASE II SUBUNIT RPB7"/>
    <property type="match status" value="1"/>
</dbReference>
<evidence type="ECO:0000259" key="6">
    <source>
        <dbReference type="Pfam" id="PF03876"/>
    </source>
</evidence>
<dbReference type="EMBL" id="BRYB01002547">
    <property type="protein sequence ID" value="GMI21599.1"/>
    <property type="molecule type" value="Genomic_DNA"/>
</dbReference>
<comment type="subcellular location">
    <subcellularLocation>
        <location evidence="1">Nucleus</location>
    </subcellularLocation>
</comment>
<organism evidence="7 8">
    <name type="scientific">Tetraparma gracilis</name>
    <dbReference type="NCBI Taxonomy" id="2962635"/>
    <lineage>
        <taxon>Eukaryota</taxon>
        <taxon>Sar</taxon>
        <taxon>Stramenopiles</taxon>
        <taxon>Ochrophyta</taxon>
        <taxon>Bolidophyceae</taxon>
        <taxon>Parmales</taxon>
        <taxon>Triparmaceae</taxon>
        <taxon>Tetraparma</taxon>
    </lineage>
</organism>
<dbReference type="InterPro" id="IPR003029">
    <property type="entry name" value="S1_domain"/>
</dbReference>
<evidence type="ECO:0000313" key="7">
    <source>
        <dbReference type="EMBL" id="GMI21599.1"/>
    </source>
</evidence>
<keyword evidence="3" id="KW-0240">DNA-directed RNA polymerase</keyword>
<protein>
    <recommendedName>
        <fullName evidence="9">DNA-directed RNA polymerase II subunit RPB7</fullName>
    </recommendedName>
</protein>
<evidence type="ECO:0000256" key="3">
    <source>
        <dbReference type="ARBA" id="ARBA00022478"/>
    </source>
</evidence>
<feature type="domain" description="RNA polymerase Rpb7-like N-terminal" evidence="6">
    <location>
        <begin position="11"/>
        <end position="51"/>
    </location>
</feature>
<reference evidence="7 8" key="1">
    <citation type="journal article" date="2023" name="Commun. Biol.">
        <title>Genome analysis of Parmales, the sister group of diatoms, reveals the evolutionary specialization of diatoms from phago-mixotrophs to photoautotrophs.</title>
        <authorList>
            <person name="Ban H."/>
            <person name="Sato S."/>
            <person name="Yoshikawa S."/>
            <person name="Yamada K."/>
            <person name="Nakamura Y."/>
            <person name="Ichinomiya M."/>
            <person name="Sato N."/>
            <person name="Blanc-Mathieu R."/>
            <person name="Endo H."/>
            <person name="Kuwata A."/>
            <person name="Ogata H."/>
        </authorList>
    </citation>
    <scope>NUCLEOTIDE SEQUENCE [LARGE SCALE GENOMIC DNA]</scope>
</reference>
<dbReference type="InterPro" id="IPR012340">
    <property type="entry name" value="NA-bd_OB-fold"/>
</dbReference>
<accession>A0ABQ6M8D6</accession>
<evidence type="ECO:0008006" key="9">
    <source>
        <dbReference type="Google" id="ProtNLM"/>
    </source>
</evidence>
<evidence type="ECO:0000313" key="8">
    <source>
        <dbReference type="Proteomes" id="UP001165060"/>
    </source>
</evidence>